<dbReference type="Pfam" id="PF00028">
    <property type="entry name" value="Cadherin"/>
    <property type="match status" value="3"/>
</dbReference>
<dbReference type="CDD" id="cd11304">
    <property type="entry name" value="Cadherin_repeat"/>
    <property type="match status" value="3"/>
</dbReference>
<evidence type="ECO:0000313" key="18">
    <source>
        <dbReference type="Proteomes" id="UP000287033"/>
    </source>
</evidence>
<organism evidence="17 18">
    <name type="scientific">Chiloscyllium punctatum</name>
    <name type="common">Brownbanded bambooshark</name>
    <name type="synonym">Hemiscyllium punctatum</name>
    <dbReference type="NCBI Taxonomy" id="137246"/>
    <lineage>
        <taxon>Eukaryota</taxon>
        <taxon>Metazoa</taxon>
        <taxon>Chordata</taxon>
        <taxon>Craniata</taxon>
        <taxon>Vertebrata</taxon>
        <taxon>Chondrichthyes</taxon>
        <taxon>Elasmobranchii</taxon>
        <taxon>Galeomorphii</taxon>
        <taxon>Galeoidea</taxon>
        <taxon>Orectolobiformes</taxon>
        <taxon>Hemiscylliidae</taxon>
        <taxon>Chiloscyllium</taxon>
    </lineage>
</organism>
<protein>
    <recommendedName>
        <fullName evidence="16">Cadherin domain-containing protein</fullName>
    </recommendedName>
</protein>
<keyword evidence="3" id="KW-1003">Cell membrane</keyword>
<dbReference type="EMBL" id="BEZZ01002910">
    <property type="protein sequence ID" value="GCC18281.1"/>
    <property type="molecule type" value="Genomic_DNA"/>
</dbReference>
<dbReference type="FunFam" id="2.60.40.60:FF:000083">
    <property type="entry name" value="Desmoglein 1"/>
    <property type="match status" value="1"/>
</dbReference>
<keyword evidence="11 14" id="KW-0472">Membrane</keyword>
<evidence type="ECO:0000256" key="1">
    <source>
        <dbReference type="ARBA" id="ARBA00004236"/>
    </source>
</evidence>
<evidence type="ECO:0000256" key="5">
    <source>
        <dbReference type="ARBA" id="ARBA00022723"/>
    </source>
</evidence>
<sequence>MPWISTRSILCFLLATLISQPGQCCEKRFSKRIFEVELSPKVLRRQILLTVKFHSCHSGKHIKLSTDDVNFGIHSNGSLYATHALNLDTNYQFKVIARDQRIHKKWKARILLIPSAKDLTNELNKFANRKPPVIHFLKHHHSKRQKREWIIPPVSVREHEPPMHNPIAIIRSDLETNENIRYSISGHGADLPPVNLFVIDPNTGELNITGVVDREINPSFVLTGKASNTIGAEVEKRLSLVVEVLDINDNAPVFTEQVFEGEVEELSPVGAFVLKLNATDADYGENAQVAYRILSQGGSEMFLAKSNGEIRTMANSLDREIQDLYTLTVEGRDLNGKASGLFSIANAQIRILDVNDNIPTLEKEEYEVSVEENSLNDEVTRIKVFDNDQEFSDNWLGHFDIIEGNEGGHFRFEVDEQTNEGILVLQKELDYEEAQTRNLVLRVSNKAAYHSSITGGGGGMLSVGKPIRIKVNVNDKKEGFSFKPTTKRLTVSEDQTKVTIGQSFGKYPAISADTGKESERTSAELQPLFDLWPHTFKVPIKVEDNQGSGKVQDVDVSVIECAGNDLTCTPDKMRQIGSKKAALGGPAIGLMALAALLLLRK</sequence>
<dbReference type="GO" id="GO:0007156">
    <property type="term" value="P:homophilic cell adhesion via plasma membrane adhesion molecules"/>
    <property type="evidence" value="ECO:0007669"/>
    <property type="project" value="InterPro"/>
</dbReference>
<evidence type="ECO:0000256" key="4">
    <source>
        <dbReference type="ARBA" id="ARBA00022692"/>
    </source>
</evidence>
<keyword evidence="12" id="KW-0325">Glycoprotein</keyword>
<dbReference type="FunFam" id="2.60.40.60:FF:000068">
    <property type="entry name" value="Desmoglein 1"/>
    <property type="match status" value="1"/>
</dbReference>
<dbReference type="InterPro" id="IPR020894">
    <property type="entry name" value="Cadherin_CS"/>
</dbReference>
<dbReference type="InterPro" id="IPR014868">
    <property type="entry name" value="Cadherin_pro_dom"/>
</dbReference>
<dbReference type="Proteomes" id="UP000287033">
    <property type="component" value="Unassembled WGS sequence"/>
</dbReference>
<evidence type="ECO:0000256" key="15">
    <source>
        <dbReference type="SAM" id="SignalP"/>
    </source>
</evidence>
<evidence type="ECO:0000313" key="17">
    <source>
        <dbReference type="EMBL" id="GCC18281.1"/>
    </source>
</evidence>
<dbReference type="PANTHER" id="PTHR24025">
    <property type="entry name" value="DESMOGLEIN FAMILY MEMBER"/>
    <property type="match status" value="1"/>
</dbReference>
<keyword evidence="4 14" id="KW-0812">Transmembrane</keyword>
<comment type="subcellular location">
    <subcellularLocation>
        <location evidence="2">Cell junction</location>
        <location evidence="2">Desmosome</location>
    </subcellularLocation>
    <subcellularLocation>
        <location evidence="1">Cell membrane</location>
    </subcellularLocation>
</comment>
<feature type="transmembrane region" description="Helical" evidence="14">
    <location>
        <begin position="581"/>
        <end position="599"/>
    </location>
</feature>
<evidence type="ECO:0000256" key="9">
    <source>
        <dbReference type="ARBA" id="ARBA00022949"/>
    </source>
</evidence>
<evidence type="ECO:0000256" key="2">
    <source>
        <dbReference type="ARBA" id="ARBA00004568"/>
    </source>
</evidence>
<dbReference type="PANTHER" id="PTHR24025:SF1">
    <property type="entry name" value="DESMOGLEIN-2"/>
    <property type="match status" value="1"/>
</dbReference>
<evidence type="ECO:0000256" key="13">
    <source>
        <dbReference type="PROSITE-ProRule" id="PRU00043"/>
    </source>
</evidence>
<dbReference type="Pfam" id="PF08758">
    <property type="entry name" value="Cadherin_pro"/>
    <property type="match status" value="1"/>
</dbReference>
<dbReference type="AlphaFoldDB" id="A0A401RJF9"/>
<feature type="signal peptide" evidence="15">
    <location>
        <begin position="1"/>
        <end position="24"/>
    </location>
</feature>
<evidence type="ECO:0000256" key="7">
    <source>
        <dbReference type="ARBA" id="ARBA00022837"/>
    </source>
</evidence>
<dbReference type="GO" id="GO:0005509">
    <property type="term" value="F:calcium ion binding"/>
    <property type="evidence" value="ECO:0007669"/>
    <property type="project" value="UniProtKB-UniRule"/>
</dbReference>
<keyword evidence="18" id="KW-1185">Reference proteome</keyword>
<evidence type="ECO:0000256" key="8">
    <source>
        <dbReference type="ARBA" id="ARBA00022889"/>
    </source>
</evidence>
<dbReference type="STRING" id="137246.A0A401RJF9"/>
<keyword evidence="6" id="KW-0677">Repeat</keyword>
<comment type="caution">
    <text evidence="17">The sequence shown here is derived from an EMBL/GenBank/DDBJ whole genome shotgun (WGS) entry which is preliminary data.</text>
</comment>
<dbReference type="InterPro" id="IPR015919">
    <property type="entry name" value="Cadherin-like_sf"/>
</dbReference>
<dbReference type="InterPro" id="IPR050971">
    <property type="entry name" value="Cadherin-domain_protein"/>
</dbReference>
<keyword evidence="5" id="KW-0479">Metal-binding</keyword>
<dbReference type="GO" id="GO:0005886">
    <property type="term" value="C:plasma membrane"/>
    <property type="evidence" value="ECO:0007669"/>
    <property type="project" value="UniProtKB-SubCell"/>
</dbReference>
<proteinExistence type="predicted"/>
<keyword evidence="10 14" id="KW-1133">Transmembrane helix</keyword>
<reference evidence="17 18" key="1">
    <citation type="journal article" date="2018" name="Nat. Ecol. Evol.">
        <title>Shark genomes provide insights into elasmobranch evolution and the origin of vertebrates.</title>
        <authorList>
            <person name="Hara Y"/>
            <person name="Yamaguchi K"/>
            <person name="Onimaru K"/>
            <person name="Kadota M"/>
            <person name="Koyanagi M"/>
            <person name="Keeley SD"/>
            <person name="Tatsumi K"/>
            <person name="Tanaka K"/>
            <person name="Motone F"/>
            <person name="Kageyama Y"/>
            <person name="Nozu R"/>
            <person name="Adachi N"/>
            <person name="Nishimura O"/>
            <person name="Nakagawa R"/>
            <person name="Tanegashima C"/>
            <person name="Kiyatake I"/>
            <person name="Matsumoto R"/>
            <person name="Murakumo K"/>
            <person name="Nishida K"/>
            <person name="Terakita A"/>
            <person name="Kuratani S"/>
            <person name="Sato K"/>
            <person name="Hyodo S Kuraku.S."/>
        </authorList>
    </citation>
    <scope>NUCLEOTIDE SEQUENCE [LARGE SCALE GENOMIC DNA]</scope>
</reference>
<keyword evidence="7 13" id="KW-0106">Calcium</keyword>
<feature type="domain" description="Cadherin" evidence="16">
    <location>
        <begin position="148"/>
        <end position="254"/>
    </location>
</feature>
<keyword evidence="9" id="KW-0965">Cell junction</keyword>
<dbReference type="InterPro" id="IPR002126">
    <property type="entry name" value="Cadherin-like_dom"/>
</dbReference>
<dbReference type="SMART" id="SM01055">
    <property type="entry name" value="Cadherin_pro"/>
    <property type="match status" value="1"/>
</dbReference>
<dbReference type="PROSITE" id="PS50268">
    <property type="entry name" value="CADHERIN_2"/>
    <property type="match status" value="3"/>
</dbReference>
<evidence type="ECO:0000256" key="11">
    <source>
        <dbReference type="ARBA" id="ARBA00023136"/>
    </source>
</evidence>
<keyword evidence="8" id="KW-0130">Cell adhesion</keyword>
<evidence type="ECO:0000256" key="6">
    <source>
        <dbReference type="ARBA" id="ARBA00022737"/>
    </source>
</evidence>
<dbReference type="SUPFAM" id="SSF49313">
    <property type="entry name" value="Cadherin-like"/>
    <property type="match status" value="4"/>
</dbReference>
<evidence type="ECO:0000259" key="16">
    <source>
        <dbReference type="PROSITE" id="PS50268"/>
    </source>
</evidence>
<name>A0A401RJF9_CHIPU</name>
<dbReference type="GO" id="GO:0030057">
    <property type="term" value="C:desmosome"/>
    <property type="evidence" value="ECO:0007669"/>
    <property type="project" value="UniProtKB-SubCell"/>
</dbReference>
<dbReference type="Gene3D" id="2.60.40.60">
    <property type="entry name" value="Cadherins"/>
    <property type="match status" value="5"/>
</dbReference>
<dbReference type="OMA" id="AYQNESH"/>
<evidence type="ECO:0000256" key="12">
    <source>
        <dbReference type="ARBA" id="ARBA00023180"/>
    </source>
</evidence>
<evidence type="ECO:0000256" key="3">
    <source>
        <dbReference type="ARBA" id="ARBA00022475"/>
    </source>
</evidence>
<gene>
    <name evidence="17" type="ORF">chiPu_0020759</name>
</gene>
<feature type="chain" id="PRO_5019419705" description="Cadherin domain-containing protein" evidence="15">
    <location>
        <begin position="25"/>
        <end position="601"/>
    </location>
</feature>
<dbReference type="PRINTS" id="PR00205">
    <property type="entry name" value="CADHERIN"/>
</dbReference>
<dbReference type="PROSITE" id="PS00232">
    <property type="entry name" value="CADHERIN_1"/>
    <property type="match status" value="2"/>
</dbReference>
<dbReference type="SMART" id="SM00112">
    <property type="entry name" value="CA"/>
    <property type="match status" value="3"/>
</dbReference>
<feature type="domain" description="Cadherin" evidence="16">
    <location>
        <begin position="255"/>
        <end position="361"/>
    </location>
</feature>
<dbReference type="FunFam" id="2.60.40.60:FF:000011">
    <property type="entry name" value="Cadherin 1"/>
    <property type="match status" value="1"/>
</dbReference>
<evidence type="ECO:0000256" key="10">
    <source>
        <dbReference type="ARBA" id="ARBA00022989"/>
    </source>
</evidence>
<accession>A0A401RJF9</accession>
<dbReference type="OrthoDB" id="8961010at2759"/>
<evidence type="ECO:0000256" key="14">
    <source>
        <dbReference type="SAM" id="Phobius"/>
    </source>
</evidence>
<keyword evidence="15" id="KW-0732">Signal</keyword>
<feature type="domain" description="Cadherin" evidence="16">
    <location>
        <begin position="362"/>
        <end position="486"/>
    </location>
</feature>